<protein>
    <submittedName>
        <fullName evidence="2">Uncharacterized protein</fullName>
    </submittedName>
</protein>
<reference evidence="3" key="1">
    <citation type="submission" date="2018-12" db="EMBL/GenBank/DDBJ databases">
        <title>Complete genome sequence of an uncultured bacterium of the candidate phylum Bipolaricaulota.</title>
        <authorList>
            <person name="Kadnikov V.V."/>
            <person name="Mardanov A.V."/>
            <person name="Beletsky A.V."/>
            <person name="Frank Y.A."/>
            <person name="Karnachuk O.V."/>
            <person name="Ravin N.V."/>
        </authorList>
    </citation>
    <scope>NUCLEOTIDE SEQUENCE [LARGE SCALE GENOMIC DNA]</scope>
</reference>
<dbReference type="KEGG" id="bih:BIP78_0410"/>
<dbReference type="AlphaFoldDB" id="A0A410FT26"/>
<proteinExistence type="predicted"/>
<evidence type="ECO:0000313" key="3">
    <source>
        <dbReference type="Proteomes" id="UP000287233"/>
    </source>
</evidence>
<organism evidence="2 3">
    <name type="scientific">Bipolaricaulis sibiricus</name>
    <dbReference type="NCBI Taxonomy" id="2501609"/>
    <lineage>
        <taxon>Bacteria</taxon>
        <taxon>Candidatus Bipolaricaulota</taxon>
        <taxon>Candidatus Bipolaricaulia</taxon>
        <taxon>Candidatus Bipolaricaulales</taxon>
        <taxon>Candidatus Bipolaricaulaceae</taxon>
        <taxon>Candidatus Bipolaricaulis</taxon>
    </lineage>
</organism>
<evidence type="ECO:0000256" key="1">
    <source>
        <dbReference type="SAM" id="MobiDB-lite"/>
    </source>
</evidence>
<dbReference type="Proteomes" id="UP000287233">
    <property type="component" value="Chromosome"/>
</dbReference>
<feature type="region of interest" description="Disordered" evidence="1">
    <location>
        <begin position="1"/>
        <end position="34"/>
    </location>
</feature>
<name>A0A410FT26_BIPS1</name>
<gene>
    <name evidence="2" type="ORF">BIP78_0410</name>
</gene>
<dbReference type="EMBL" id="CP034928">
    <property type="protein sequence ID" value="QAA76176.1"/>
    <property type="molecule type" value="Genomic_DNA"/>
</dbReference>
<accession>A0A410FT26</accession>
<feature type="compositionally biased region" description="Basic and acidic residues" evidence="1">
    <location>
        <begin position="18"/>
        <end position="34"/>
    </location>
</feature>
<sequence>MAKSLDTRKDKKKPPQKTLKEKRAAKKEKREAKA</sequence>
<evidence type="ECO:0000313" key="2">
    <source>
        <dbReference type="EMBL" id="QAA76176.1"/>
    </source>
</evidence>